<keyword evidence="3" id="KW-0456">Lyase</keyword>
<keyword evidence="1" id="KW-0663">Pyridoxal phosphate</keyword>
<comment type="caution">
    <text evidence="3">The sequence shown here is derived from an EMBL/GenBank/DDBJ whole genome shotgun (WGS) entry which is preliminary data.</text>
</comment>
<dbReference type="EC" id="4.4.1.16" evidence="3"/>
<dbReference type="Pfam" id="PF00266">
    <property type="entry name" value="Aminotran_5"/>
    <property type="match status" value="1"/>
</dbReference>
<evidence type="ECO:0000313" key="4">
    <source>
        <dbReference type="Proteomes" id="UP000838100"/>
    </source>
</evidence>
<organism evidence="3 4">
    <name type="scientific">Sinobacterium norvegicum</name>
    <dbReference type="NCBI Taxonomy" id="1641715"/>
    <lineage>
        <taxon>Bacteria</taxon>
        <taxon>Pseudomonadati</taxon>
        <taxon>Pseudomonadota</taxon>
        <taxon>Gammaproteobacteria</taxon>
        <taxon>Cellvibrionales</taxon>
        <taxon>Spongiibacteraceae</taxon>
        <taxon>Sinobacterium</taxon>
    </lineage>
</organism>
<dbReference type="SUPFAM" id="SSF53383">
    <property type="entry name" value="PLP-dependent transferases"/>
    <property type="match status" value="1"/>
</dbReference>
<keyword evidence="4" id="KW-1185">Reference proteome</keyword>
<dbReference type="InterPro" id="IPR015421">
    <property type="entry name" value="PyrdxlP-dep_Trfase_major"/>
</dbReference>
<dbReference type="PANTHER" id="PTHR43686:SF1">
    <property type="entry name" value="AMINOTRAN_5 DOMAIN-CONTAINING PROTEIN"/>
    <property type="match status" value="1"/>
</dbReference>
<dbReference type="Gene3D" id="3.90.1150.10">
    <property type="entry name" value="Aspartate Aminotransferase, domain 1"/>
    <property type="match status" value="1"/>
</dbReference>
<protein>
    <submittedName>
        <fullName evidence="3">Cysteine desulfurase</fullName>
        <ecNumber evidence="3">4.4.1.16</ecNumber>
    </submittedName>
</protein>
<dbReference type="PANTHER" id="PTHR43686">
    <property type="entry name" value="SULFURTRANSFERASE-RELATED"/>
    <property type="match status" value="1"/>
</dbReference>
<gene>
    <name evidence="3" type="primary">sufS_2</name>
    <name evidence="3" type="ORF">SIN8267_02529</name>
</gene>
<dbReference type="InterPro" id="IPR000192">
    <property type="entry name" value="Aminotrans_V_dom"/>
</dbReference>
<dbReference type="RefSeq" id="WP_237445097.1">
    <property type="nucleotide sequence ID" value="NZ_CAKLPX010000003.1"/>
</dbReference>
<reference evidence="3" key="1">
    <citation type="submission" date="2021-12" db="EMBL/GenBank/DDBJ databases">
        <authorList>
            <person name="Rodrigo-Torres L."/>
            <person name="Arahal R. D."/>
            <person name="Lucena T."/>
        </authorList>
    </citation>
    <scope>NUCLEOTIDE SEQUENCE</scope>
    <source>
        <strain evidence="3">CECT 8267</strain>
    </source>
</reference>
<dbReference type="GO" id="GO:0009000">
    <property type="term" value="F:selenocysteine lyase activity"/>
    <property type="evidence" value="ECO:0007669"/>
    <property type="project" value="UniProtKB-EC"/>
</dbReference>
<dbReference type="Gene3D" id="3.40.640.10">
    <property type="entry name" value="Type I PLP-dependent aspartate aminotransferase-like (Major domain)"/>
    <property type="match status" value="1"/>
</dbReference>
<dbReference type="Proteomes" id="UP000838100">
    <property type="component" value="Unassembled WGS sequence"/>
</dbReference>
<feature type="domain" description="Aminotransferase class V" evidence="2">
    <location>
        <begin position="30"/>
        <end position="402"/>
    </location>
</feature>
<accession>A0ABM9AGS4</accession>
<dbReference type="EMBL" id="CAKLPX010000003">
    <property type="protein sequence ID" value="CAH0992409.1"/>
    <property type="molecule type" value="Genomic_DNA"/>
</dbReference>
<dbReference type="InterPro" id="IPR015422">
    <property type="entry name" value="PyrdxlP-dep_Trfase_small"/>
</dbReference>
<evidence type="ECO:0000313" key="3">
    <source>
        <dbReference type="EMBL" id="CAH0992409.1"/>
    </source>
</evidence>
<name>A0ABM9AGS4_9GAMM</name>
<evidence type="ECO:0000256" key="1">
    <source>
        <dbReference type="ARBA" id="ARBA00022898"/>
    </source>
</evidence>
<dbReference type="InterPro" id="IPR015424">
    <property type="entry name" value="PyrdxlP-dep_Trfase"/>
</dbReference>
<evidence type="ECO:0000259" key="2">
    <source>
        <dbReference type="Pfam" id="PF00266"/>
    </source>
</evidence>
<sequence length="560" mass="62290">MNHDLISTIRQAVIGDKHPITTSFGRKPLVYADYTASGRALSFIEDYIRQQVMPYYANTHTETSYTGAQSTRLREQAREIIRAAVNGNDDDKVIFCGPGATAAINKLIDILNIRLPADLSQRYQLMDNIAADDRPVVFIGPYEHHSNELPWRESIADVVAIPLDNNGQIDTATLQQKLVEYADRKVKIGSFSAASNVTGIKSDVDAIATLLHRHQAISLWDYAAAAPYVGIDMNPDKHSYKDAVFISPHKFIGGPGTPGVLVVKKQLLNNSVPALPGGGTVTYVTPEDHRYSDNFERREEGGTPAIIESIRAGLAFKLQQDVGTDTIEALETDFIQRAFKQWQQHDNIDILGGTTAERLSIVSLQIKHRDEDLHYGFVVALLNDLFGIQARGGCSCAGPYGHSLLNMPMSVSKALEAELVNGHMVLRPGWVRLNFNYFIDEATFQYLVQAVELIAQHGWRLLPYYNFDQASGTWLYQNKTMTMASCLQQLDFSQRHTDDELSNETFCLQQCLDTAKQLLTTPQPGAQQYRLELPASAEALRWFALPQQVAAAFNSNELAS</sequence>
<proteinExistence type="predicted"/>